<protein>
    <submittedName>
        <fullName evidence="2">Uncharacterized protein</fullName>
    </submittedName>
</protein>
<evidence type="ECO:0000313" key="3">
    <source>
        <dbReference type="Proteomes" id="UP000000490"/>
    </source>
</evidence>
<name>A0ABM5MCL7_FRAST</name>
<reference evidence="3" key="1">
    <citation type="submission" date="2011-05" db="EMBL/GenBank/DDBJ databases">
        <title>The complete genome of Francisella sp. TX077308.</title>
        <authorList>
            <person name="Kuske C.R."/>
            <person name="Challacombe J.F."/>
            <person name="Siddaramappa S."/>
            <person name="Petersen J.M."/>
        </authorList>
    </citation>
    <scope>NUCLEOTIDE SEQUENCE [LARGE SCALE GENOMIC DNA]</scope>
    <source>
        <strain evidence="3">TX07-7308</strain>
    </source>
</reference>
<dbReference type="Proteomes" id="UP000000490">
    <property type="component" value="Chromosome"/>
</dbReference>
<reference evidence="2" key="2">
    <citation type="submission" date="2011-05" db="EMBL/GenBank/DDBJ databases">
        <authorList>
            <person name="Kuske C.R."/>
            <person name="Challacombe J.F."/>
            <person name="Siddaramappa S."/>
            <person name="Petersen J.M."/>
            <person name="Bruce D.C."/>
        </authorList>
    </citation>
    <scope>NUCLEOTIDE SEQUENCE</scope>
    <source>
        <strain evidence="2">TX077308</strain>
    </source>
</reference>
<proteinExistence type="predicted"/>
<dbReference type="EMBL" id="CP002872">
    <property type="protein sequence ID" value="AEI36826.1"/>
    <property type="molecule type" value="Genomic_DNA"/>
</dbReference>
<organism evidence="2 3">
    <name type="scientific">Francisella salina</name>
    <dbReference type="NCBI Taxonomy" id="573569"/>
    <lineage>
        <taxon>Bacteria</taxon>
        <taxon>Pseudomonadati</taxon>
        <taxon>Pseudomonadota</taxon>
        <taxon>Gammaproteobacteria</taxon>
        <taxon>Thiotrichales</taxon>
        <taxon>Francisellaceae</taxon>
        <taxon>Francisella</taxon>
    </lineage>
</organism>
<evidence type="ECO:0000313" key="1">
    <source>
        <dbReference type="EMBL" id="AEI36826.1"/>
    </source>
</evidence>
<dbReference type="RefSeq" id="WP_013923653.1">
    <property type="nucleotide sequence ID" value="NC_015696.1"/>
</dbReference>
<accession>A0ABM5MCL7</accession>
<dbReference type="EMBL" id="CP002872">
    <property type="protein sequence ID" value="AEI36830.1"/>
    <property type="molecule type" value="Genomic_DNA"/>
</dbReference>
<keyword evidence="3" id="KW-1185">Reference proteome</keyword>
<gene>
    <name evidence="1" type="ordered locus">F7308_1902</name>
    <name evidence="2" type="ordered locus">F7308_1906</name>
</gene>
<evidence type="ECO:0000313" key="2">
    <source>
        <dbReference type="EMBL" id="AEI36830.1"/>
    </source>
</evidence>
<sequence>MSVDFDRSNYFYIVDNNEKCFYLNYSTVLDFLKSDRDIEKLFDNKTRESSYSCDPNFLFGNGKLSDQVFNDENFIFLFPNLSKHIPKEDSIYVYESVLTISELIMLNEDKKKKVIDHLISRLKKGKQNIKCGVTILRIKFFEDLLKMEEFNLTSLCMLMDEYPSVIKEFMYGQYSIKI</sequence>